<accession>A0ABQ9YGX6</accession>
<reference evidence="1 2" key="1">
    <citation type="journal article" date="2022" name="bioRxiv">
        <title>Genomics of Preaxostyla Flagellates Illuminates Evolutionary Transitions and the Path Towards Mitochondrial Loss.</title>
        <authorList>
            <person name="Novak L.V.F."/>
            <person name="Treitli S.C."/>
            <person name="Pyrih J."/>
            <person name="Halakuc P."/>
            <person name="Pipaliya S.V."/>
            <person name="Vacek V."/>
            <person name="Brzon O."/>
            <person name="Soukal P."/>
            <person name="Eme L."/>
            <person name="Dacks J.B."/>
            <person name="Karnkowska A."/>
            <person name="Elias M."/>
            <person name="Hampl V."/>
        </authorList>
    </citation>
    <scope>NUCLEOTIDE SEQUENCE [LARGE SCALE GENOMIC DNA]</scope>
    <source>
        <strain evidence="1">NAU3</strain>
        <tissue evidence="1">Gut</tissue>
    </source>
</reference>
<dbReference type="EMBL" id="JARBJD010000008">
    <property type="protein sequence ID" value="KAK2963013.1"/>
    <property type="molecule type" value="Genomic_DNA"/>
</dbReference>
<protein>
    <submittedName>
        <fullName evidence="1">Uncharacterized protein</fullName>
    </submittedName>
</protein>
<proteinExistence type="predicted"/>
<gene>
    <name evidence="1" type="ORF">BLNAU_2036</name>
</gene>
<sequence length="388" mass="42734">MGENNSSLLSLKKKLIASKLYLALRLHSTNQASPFTSPFLVAQDSLNIATSKEYTMKVTPIQTNNNYSLPHGDVLDYTVTPQPKTIRHWLEAAKRGMIEFRKDELKDWNCLLPHPPHVLLSRPLLVSSTPPRFLLRCLLHDVTEGRGEEVAEHQHSRLHIATLTEYTRAAAPSILLHSRQTACPVCGLGGAGVGAVPKCRGGGCCAVLSLLINYIFVESAQTSQSAPPPINSQAISKTRVVGVNIVLLNRVRSTATNIPLSTPVQLSHCISRPILRPRCSPLLPHSPIVPGFDTATRLLLGGQGTVQADHLLHVRTDTLRLFTLRLPPPLNECALVMLSTKVLCEYKQVGVHQQSNVEFFQLIINRKDPAIALVAAQFLMEYSFILKD</sequence>
<name>A0ABQ9YGX6_9EUKA</name>
<comment type="caution">
    <text evidence="1">The sequence shown here is derived from an EMBL/GenBank/DDBJ whole genome shotgun (WGS) entry which is preliminary data.</text>
</comment>
<evidence type="ECO:0000313" key="1">
    <source>
        <dbReference type="EMBL" id="KAK2963013.1"/>
    </source>
</evidence>
<dbReference type="Proteomes" id="UP001281761">
    <property type="component" value="Unassembled WGS sequence"/>
</dbReference>
<keyword evidence="2" id="KW-1185">Reference proteome</keyword>
<evidence type="ECO:0000313" key="2">
    <source>
        <dbReference type="Proteomes" id="UP001281761"/>
    </source>
</evidence>
<organism evidence="1 2">
    <name type="scientific">Blattamonas nauphoetae</name>
    <dbReference type="NCBI Taxonomy" id="2049346"/>
    <lineage>
        <taxon>Eukaryota</taxon>
        <taxon>Metamonada</taxon>
        <taxon>Preaxostyla</taxon>
        <taxon>Oxymonadida</taxon>
        <taxon>Blattamonas</taxon>
    </lineage>
</organism>